<dbReference type="Proteomes" id="UP000824116">
    <property type="component" value="Unassembled WGS sequence"/>
</dbReference>
<dbReference type="InterPro" id="IPR006684">
    <property type="entry name" value="YbgC/YbaW"/>
</dbReference>
<dbReference type="InterPro" id="IPR050563">
    <property type="entry name" value="4-hydroxybenzoyl-CoA_TE"/>
</dbReference>
<comment type="similarity">
    <text evidence="1">Belongs to the 4-hydroxybenzoyl-CoA thioesterase family.</text>
</comment>
<protein>
    <submittedName>
        <fullName evidence="3">Acyl-CoA thioesterase</fullName>
    </submittedName>
</protein>
<evidence type="ECO:0000256" key="1">
    <source>
        <dbReference type="ARBA" id="ARBA00005953"/>
    </source>
</evidence>
<evidence type="ECO:0000313" key="4">
    <source>
        <dbReference type="Proteomes" id="UP000824116"/>
    </source>
</evidence>
<dbReference type="Pfam" id="PF13279">
    <property type="entry name" value="4HBT_2"/>
    <property type="match status" value="1"/>
</dbReference>
<dbReference type="PANTHER" id="PTHR31793:SF27">
    <property type="entry name" value="NOVEL THIOESTERASE SUPERFAMILY DOMAIN AND SAPOSIN A-TYPE DOMAIN CONTAINING PROTEIN (0610012H03RIK)"/>
    <property type="match status" value="1"/>
</dbReference>
<dbReference type="PANTHER" id="PTHR31793">
    <property type="entry name" value="4-HYDROXYBENZOYL-COA THIOESTERASE FAMILY MEMBER"/>
    <property type="match status" value="1"/>
</dbReference>
<dbReference type="GO" id="GO:0047617">
    <property type="term" value="F:fatty acyl-CoA hydrolase activity"/>
    <property type="evidence" value="ECO:0007669"/>
    <property type="project" value="TreeGrafter"/>
</dbReference>
<evidence type="ECO:0000313" key="3">
    <source>
        <dbReference type="EMBL" id="HIZ74795.1"/>
    </source>
</evidence>
<dbReference type="SUPFAM" id="SSF54637">
    <property type="entry name" value="Thioesterase/thiol ester dehydrase-isomerase"/>
    <property type="match status" value="1"/>
</dbReference>
<dbReference type="CDD" id="cd00586">
    <property type="entry name" value="4HBT"/>
    <property type="match status" value="1"/>
</dbReference>
<dbReference type="NCBIfam" id="TIGR00051">
    <property type="entry name" value="YbgC/FadM family acyl-CoA thioesterase"/>
    <property type="match status" value="1"/>
</dbReference>
<accession>A0A9D2K0S4</accession>
<keyword evidence="2" id="KW-0378">Hydrolase</keyword>
<evidence type="ECO:0000256" key="2">
    <source>
        <dbReference type="ARBA" id="ARBA00022801"/>
    </source>
</evidence>
<name>A0A9D2K0S4_9FIRM</name>
<reference evidence="3" key="2">
    <citation type="submission" date="2021-04" db="EMBL/GenBank/DDBJ databases">
        <authorList>
            <person name="Gilroy R."/>
        </authorList>
    </citation>
    <scope>NUCLEOTIDE SEQUENCE</scope>
    <source>
        <strain evidence="3">CHK196-3914</strain>
    </source>
</reference>
<proteinExistence type="inferred from homology"/>
<sequence>MEPYMRTAKYYETDQMGIIHHSNYIRWMEEARIDVMAQLGYPYRKFEEMGYMSPVLHAECEYRKSVKFDDEVRIKVTLRDLGRVKFTLAYEIYNVSEGGVLSAYGTTTHCFLKKDGRPVLIDRELKEFSDMLRTLEEKKAEDKKEQTE</sequence>
<reference evidence="3" key="1">
    <citation type="journal article" date="2021" name="PeerJ">
        <title>Extensive microbial diversity within the chicken gut microbiome revealed by metagenomics and culture.</title>
        <authorList>
            <person name="Gilroy R."/>
            <person name="Ravi A."/>
            <person name="Getino M."/>
            <person name="Pursley I."/>
            <person name="Horton D.L."/>
            <person name="Alikhan N.F."/>
            <person name="Baker D."/>
            <person name="Gharbi K."/>
            <person name="Hall N."/>
            <person name="Watson M."/>
            <person name="Adriaenssens E.M."/>
            <person name="Foster-Nyarko E."/>
            <person name="Jarju S."/>
            <person name="Secka A."/>
            <person name="Antonio M."/>
            <person name="Oren A."/>
            <person name="Chaudhuri R.R."/>
            <person name="La Ragione R."/>
            <person name="Hildebrand F."/>
            <person name="Pallen M.J."/>
        </authorList>
    </citation>
    <scope>NUCLEOTIDE SEQUENCE</scope>
    <source>
        <strain evidence="3">CHK196-3914</strain>
    </source>
</reference>
<dbReference type="Gene3D" id="3.10.129.10">
    <property type="entry name" value="Hotdog Thioesterase"/>
    <property type="match status" value="1"/>
</dbReference>
<gene>
    <name evidence="3" type="ORF">H9723_06090</name>
</gene>
<comment type="caution">
    <text evidence="3">The sequence shown here is derived from an EMBL/GenBank/DDBJ whole genome shotgun (WGS) entry which is preliminary data.</text>
</comment>
<dbReference type="AlphaFoldDB" id="A0A9D2K0S4"/>
<organism evidence="3 4">
    <name type="scientific">Candidatus Mediterraneibacter stercoravium</name>
    <dbReference type="NCBI Taxonomy" id="2838685"/>
    <lineage>
        <taxon>Bacteria</taxon>
        <taxon>Bacillati</taxon>
        <taxon>Bacillota</taxon>
        <taxon>Clostridia</taxon>
        <taxon>Lachnospirales</taxon>
        <taxon>Lachnospiraceae</taxon>
        <taxon>Mediterraneibacter</taxon>
    </lineage>
</organism>
<dbReference type="InterPro" id="IPR029069">
    <property type="entry name" value="HotDog_dom_sf"/>
</dbReference>
<dbReference type="EMBL" id="DXAY01000144">
    <property type="protein sequence ID" value="HIZ74795.1"/>
    <property type="molecule type" value="Genomic_DNA"/>
</dbReference>